<dbReference type="AlphaFoldDB" id="A0A5P9WAW5"/>
<proteinExistence type="predicted"/>
<name>A0A5P9WAW5_PSEAI</name>
<geneLocation type="plasmid" evidence="1">
    <name>pNK546-KPC</name>
</geneLocation>
<evidence type="ECO:0000313" key="1">
    <source>
        <dbReference type="EMBL" id="QFX78595.1"/>
    </source>
</evidence>
<sequence length="51" mass="5836">MAESFVKTIKRDYVAHIPKPDRETALRNLANPCDPAWSSYFAQRRAAIDVD</sequence>
<reference evidence="1" key="1">
    <citation type="submission" date="2019-09" db="EMBL/GenBank/DDBJ databases">
        <authorList>
            <person name="Li Z."/>
        </authorList>
    </citation>
    <scope>NUCLEOTIDE SEQUENCE</scope>
    <source>
        <strain evidence="1">PAB546</strain>
        <plasmid evidence="1">pNK546-KPC</plasmid>
    </source>
</reference>
<organism evidence="1">
    <name type="scientific">Pseudomonas aeruginosa</name>
    <dbReference type="NCBI Taxonomy" id="287"/>
    <lineage>
        <taxon>Bacteria</taxon>
        <taxon>Pseudomonadati</taxon>
        <taxon>Pseudomonadota</taxon>
        <taxon>Gammaproteobacteria</taxon>
        <taxon>Pseudomonadales</taxon>
        <taxon>Pseudomonadaceae</taxon>
        <taxon>Pseudomonas</taxon>
    </lineage>
</organism>
<dbReference type="EMBL" id="MN433457">
    <property type="protein sequence ID" value="QFX78595.1"/>
    <property type="molecule type" value="Genomic_DNA"/>
</dbReference>
<gene>
    <name evidence="1" type="ORF">pNK546KPC_0385</name>
</gene>
<keyword evidence="1" id="KW-0614">Plasmid</keyword>
<accession>A0A5P9WAW5</accession>
<protein>
    <submittedName>
        <fullName evidence="1">Mobile element protein</fullName>
    </submittedName>
</protein>